<feature type="region of interest" description="Disordered" evidence="2">
    <location>
        <begin position="248"/>
        <end position="311"/>
    </location>
</feature>
<name>A0A225W471_9STRA</name>
<keyword evidence="5" id="KW-1185">Reference proteome</keyword>
<dbReference type="PROSITE" id="PS50158">
    <property type="entry name" value="ZF_CCHC"/>
    <property type="match status" value="1"/>
</dbReference>
<feature type="compositionally biased region" description="Basic residues" evidence="2">
    <location>
        <begin position="274"/>
        <end position="284"/>
    </location>
</feature>
<dbReference type="InterPro" id="IPR001878">
    <property type="entry name" value="Znf_CCHC"/>
</dbReference>
<evidence type="ECO:0000313" key="5">
    <source>
        <dbReference type="Proteomes" id="UP000198211"/>
    </source>
</evidence>
<gene>
    <name evidence="4" type="ORF">PHMEG_00014280</name>
</gene>
<feature type="compositionally biased region" description="Polar residues" evidence="2">
    <location>
        <begin position="46"/>
        <end position="55"/>
    </location>
</feature>
<evidence type="ECO:0000256" key="2">
    <source>
        <dbReference type="SAM" id="MobiDB-lite"/>
    </source>
</evidence>
<dbReference type="EMBL" id="NBNE01001815">
    <property type="protein sequence ID" value="OWZ12543.1"/>
    <property type="molecule type" value="Genomic_DNA"/>
</dbReference>
<reference evidence="5" key="1">
    <citation type="submission" date="2017-03" db="EMBL/GenBank/DDBJ databases">
        <title>Phytopthora megakarya and P. palmivora, two closely related causual agents of cacao black pod achieved similar genome size and gene model numbers by different mechanisms.</title>
        <authorList>
            <person name="Ali S."/>
            <person name="Shao J."/>
            <person name="Larry D.J."/>
            <person name="Kronmiller B."/>
            <person name="Shen D."/>
            <person name="Strem M.D."/>
            <person name="Melnick R.L."/>
            <person name="Guiltinan M.J."/>
            <person name="Tyler B.M."/>
            <person name="Meinhardt L.W."/>
            <person name="Bailey B.A."/>
        </authorList>
    </citation>
    <scope>NUCLEOTIDE SEQUENCE [LARGE SCALE GENOMIC DNA]</scope>
    <source>
        <strain evidence="5">zdho120</strain>
    </source>
</reference>
<keyword evidence="1" id="KW-0863">Zinc-finger</keyword>
<feature type="region of interest" description="Disordered" evidence="2">
    <location>
        <begin position="34"/>
        <end position="55"/>
    </location>
</feature>
<feature type="domain" description="CCHC-type" evidence="3">
    <location>
        <begin position="202"/>
        <end position="215"/>
    </location>
</feature>
<dbReference type="InterPro" id="IPR036875">
    <property type="entry name" value="Znf_CCHC_sf"/>
</dbReference>
<dbReference type="Proteomes" id="UP000198211">
    <property type="component" value="Unassembled WGS sequence"/>
</dbReference>
<evidence type="ECO:0000256" key="1">
    <source>
        <dbReference type="PROSITE-ProRule" id="PRU00047"/>
    </source>
</evidence>
<organism evidence="4 5">
    <name type="scientific">Phytophthora megakarya</name>
    <dbReference type="NCBI Taxonomy" id="4795"/>
    <lineage>
        <taxon>Eukaryota</taxon>
        <taxon>Sar</taxon>
        <taxon>Stramenopiles</taxon>
        <taxon>Oomycota</taxon>
        <taxon>Peronosporomycetes</taxon>
        <taxon>Peronosporales</taxon>
        <taxon>Peronosporaceae</taxon>
        <taxon>Phytophthora</taxon>
    </lineage>
</organism>
<keyword evidence="1" id="KW-0479">Metal-binding</keyword>
<protein>
    <recommendedName>
        <fullName evidence="3">CCHC-type domain-containing protein</fullName>
    </recommendedName>
</protein>
<comment type="caution">
    <text evidence="4">The sequence shown here is derived from an EMBL/GenBank/DDBJ whole genome shotgun (WGS) entry which is preliminary data.</text>
</comment>
<feature type="compositionally biased region" description="Basic residues" evidence="2">
    <location>
        <begin position="256"/>
        <end position="265"/>
    </location>
</feature>
<evidence type="ECO:0000313" key="4">
    <source>
        <dbReference type="EMBL" id="OWZ12543.1"/>
    </source>
</evidence>
<dbReference type="AlphaFoldDB" id="A0A225W471"/>
<dbReference type="GO" id="GO:0003676">
    <property type="term" value="F:nucleic acid binding"/>
    <property type="evidence" value="ECO:0007669"/>
    <property type="project" value="InterPro"/>
</dbReference>
<dbReference type="SUPFAM" id="SSF57756">
    <property type="entry name" value="Retrovirus zinc finger-like domains"/>
    <property type="match status" value="1"/>
</dbReference>
<dbReference type="GO" id="GO:0008270">
    <property type="term" value="F:zinc ion binding"/>
    <property type="evidence" value="ECO:0007669"/>
    <property type="project" value="UniProtKB-KW"/>
</dbReference>
<proteinExistence type="predicted"/>
<keyword evidence="1" id="KW-0862">Zinc</keyword>
<feature type="region of interest" description="Disordered" evidence="2">
    <location>
        <begin position="334"/>
        <end position="401"/>
    </location>
</feature>
<accession>A0A225W471</accession>
<sequence length="401" mass="42910">MLDEAVNSAIPHVDDYGENCCIGLEAPMTAWAESEAQEGRGPLVTTGGNPRSATSGSFGNVVSGYGPIWGVAPKACGTIPRSASYDWYNWLWGMKAIPPGFQLVPVENSQRTDEASSKFQTDHRAQDATRIKSTGGDQNVGIAAKTMKVEGWDGGRGTAAEIPTTDPSYATRKGRLQRHEQYFRRRAQQTTYGPRAGGGGYCFWCGRTGHFIRECNVKKADLAATSGEDAQNARPDNDAGNAAKVLSLAGTDSGKQRRNGSKGRRSSGALSEARRRRQRRKGSTRRVSQDVLSPGDGGTRAVQWTTSDGVDEPQRMEVLQSRDGATRSALVKEEAGEYGPAVNNDVDGNGSKRGGGTSGGVTRELRWSIMRRGTPPGRGQSEKHRGDSICGGSLNQITAAE</sequence>
<evidence type="ECO:0000259" key="3">
    <source>
        <dbReference type="PROSITE" id="PS50158"/>
    </source>
</evidence>